<organism evidence="1 2">
    <name type="scientific">Lymnaea stagnalis</name>
    <name type="common">Great pond snail</name>
    <name type="synonym">Helix stagnalis</name>
    <dbReference type="NCBI Taxonomy" id="6523"/>
    <lineage>
        <taxon>Eukaryota</taxon>
        <taxon>Metazoa</taxon>
        <taxon>Spiralia</taxon>
        <taxon>Lophotrochozoa</taxon>
        <taxon>Mollusca</taxon>
        <taxon>Gastropoda</taxon>
        <taxon>Heterobranchia</taxon>
        <taxon>Euthyneura</taxon>
        <taxon>Panpulmonata</taxon>
        <taxon>Hygrophila</taxon>
        <taxon>Lymnaeoidea</taxon>
        <taxon>Lymnaeidae</taxon>
        <taxon>Lymnaea</taxon>
    </lineage>
</organism>
<name>A0AAV2H2H7_LYMST</name>
<accession>A0AAV2H2H7</accession>
<dbReference type="Proteomes" id="UP001497497">
    <property type="component" value="Unassembled WGS sequence"/>
</dbReference>
<reference evidence="1 2" key="1">
    <citation type="submission" date="2024-04" db="EMBL/GenBank/DDBJ databases">
        <authorList>
            <consortium name="Genoscope - CEA"/>
            <person name="William W."/>
        </authorList>
    </citation>
    <scope>NUCLEOTIDE SEQUENCE [LARGE SCALE GENOMIC DNA]</scope>
</reference>
<keyword evidence="2" id="KW-1185">Reference proteome</keyword>
<evidence type="ECO:0000313" key="2">
    <source>
        <dbReference type="Proteomes" id="UP001497497"/>
    </source>
</evidence>
<gene>
    <name evidence="1" type="ORF">GSLYS_00002057001</name>
</gene>
<proteinExistence type="predicted"/>
<sequence>MFSCRYHFLTEKECTTEGAFLSKLDLDKNKTDFSHTQVVPQPLHGRLPSTVGSQEFSHINRRELSESTISGKKSRNIKQLESPWQPLSLNALHQYKQRVAADGNVEFQQGRPMI</sequence>
<comment type="caution">
    <text evidence="1">The sequence shown here is derived from an EMBL/GenBank/DDBJ whole genome shotgun (WGS) entry which is preliminary data.</text>
</comment>
<protein>
    <submittedName>
        <fullName evidence="1">Uncharacterized protein</fullName>
    </submittedName>
</protein>
<dbReference type="AlphaFoldDB" id="A0AAV2H2H7"/>
<dbReference type="EMBL" id="CAXITT010000024">
    <property type="protein sequence ID" value="CAL1527887.1"/>
    <property type="molecule type" value="Genomic_DNA"/>
</dbReference>
<evidence type="ECO:0000313" key="1">
    <source>
        <dbReference type="EMBL" id="CAL1527887.1"/>
    </source>
</evidence>